<dbReference type="GeneID" id="115878116"/>
<dbReference type="PANTHER" id="PTHR46628">
    <property type="entry name" value="PIRNA BIOGENESIS PROTEIN EXD1"/>
    <property type="match status" value="1"/>
</dbReference>
<dbReference type="FunCoup" id="A0A6J2XGU0">
    <property type="interactions" value="3"/>
</dbReference>
<dbReference type="Proteomes" id="UP000504635">
    <property type="component" value="Unplaced"/>
</dbReference>
<dbReference type="GO" id="GO:0003676">
    <property type="term" value="F:nucleic acid binding"/>
    <property type="evidence" value="ECO:0007669"/>
    <property type="project" value="InterPro"/>
</dbReference>
<dbReference type="SUPFAM" id="SSF53098">
    <property type="entry name" value="Ribonuclease H-like"/>
    <property type="match status" value="1"/>
</dbReference>
<dbReference type="InParanoid" id="A0A6J2XGU0"/>
<sequence length="340" mass="39957">MAFEYNTVFKRGTRLILELKSQEIYEGTYVDGGKNRIVLNDVIQHNNNNKLGDLYEFYRNEIAEIRMLKLPATKIAEPPKKNDNKEKCKLIKICEEDYFRLKETCRSYIFIENADKRYFEAMKVLNDAETIGVVSLGMEKNRYGSFIRLLVLCTWKQVYIIDLINVEKRELYPEIKQLFESEYICKVIHKSSGIVDILYRHYNVYMQNIFDTQIVDLSIQKKQSGSCPPVERNLSECLMHYLNLPQSIIQHALEVPNKKWNERPINDKLKLYGSQLAVYLIVLKDYLQKLLLKDVFELTTKIQDCVYNSDDFEFSNYVSKNEVPKKIQKLVESSNTSNST</sequence>
<gene>
    <name evidence="3" type="primary">LOC115878116</name>
</gene>
<dbReference type="InterPro" id="IPR036397">
    <property type="entry name" value="RNaseH_sf"/>
</dbReference>
<dbReference type="InterPro" id="IPR012337">
    <property type="entry name" value="RNaseH-like_sf"/>
</dbReference>
<keyword evidence="2" id="KW-1185">Reference proteome</keyword>
<protein>
    <submittedName>
        <fullName evidence="3">PiRNA biogenesis protein EXD1-like</fullName>
    </submittedName>
</protein>
<organism evidence="2 3">
    <name type="scientific">Sitophilus oryzae</name>
    <name type="common">Rice weevil</name>
    <name type="synonym">Curculio oryzae</name>
    <dbReference type="NCBI Taxonomy" id="7048"/>
    <lineage>
        <taxon>Eukaryota</taxon>
        <taxon>Metazoa</taxon>
        <taxon>Ecdysozoa</taxon>
        <taxon>Arthropoda</taxon>
        <taxon>Hexapoda</taxon>
        <taxon>Insecta</taxon>
        <taxon>Pterygota</taxon>
        <taxon>Neoptera</taxon>
        <taxon>Endopterygota</taxon>
        <taxon>Coleoptera</taxon>
        <taxon>Polyphaga</taxon>
        <taxon>Cucujiformia</taxon>
        <taxon>Curculionidae</taxon>
        <taxon>Dryophthorinae</taxon>
        <taxon>Sitophilus</taxon>
    </lineage>
</organism>
<dbReference type="GO" id="GO:0034587">
    <property type="term" value="P:piRNA processing"/>
    <property type="evidence" value="ECO:0007669"/>
    <property type="project" value="TreeGrafter"/>
</dbReference>
<dbReference type="GO" id="GO:0008408">
    <property type="term" value="F:3'-5' exonuclease activity"/>
    <property type="evidence" value="ECO:0007669"/>
    <property type="project" value="InterPro"/>
</dbReference>
<dbReference type="InterPro" id="IPR052144">
    <property type="entry name" value="piRNA_biogenesis_EXD1"/>
</dbReference>
<dbReference type="KEGG" id="soy:115878116"/>
<accession>A0A6J2XGU0</accession>
<dbReference type="RefSeq" id="XP_030750346.1">
    <property type="nucleotide sequence ID" value="XM_030894486.1"/>
</dbReference>
<feature type="domain" description="3'-5' exonuclease" evidence="1">
    <location>
        <begin position="106"/>
        <end position="292"/>
    </location>
</feature>
<dbReference type="Gene3D" id="3.30.420.10">
    <property type="entry name" value="Ribonuclease H-like superfamily/Ribonuclease H"/>
    <property type="match status" value="1"/>
</dbReference>
<dbReference type="AlphaFoldDB" id="A0A6J2XGU0"/>
<evidence type="ECO:0000259" key="1">
    <source>
        <dbReference type="SMART" id="SM00474"/>
    </source>
</evidence>
<evidence type="ECO:0000313" key="2">
    <source>
        <dbReference type="Proteomes" id="UP000504635"/>
    </source>
</evidence>
<dbReference type="GO" id="GO:1990923">
    <property type="term" value="C:PET complex"/>
    <property type="evidence" value="ECO:0007669"/>
    <property type="project" value="TreeGrafter"/>
</dbReference>
<reference evidence="3" key="1">
    <citation type="submission" date="2025-08" db="UniProtKB">
        <authorList>
            <consortium name="RefSeq"/>
        </authorList>
    </citation>
    <scope>IDENTIFICATION</scope>
    <source>
        <tissue evidence="3">Gonads</tissue>
    </source>
</reference>
<proteinExistence type="predicted"/>
<dbReference type="InterPro" id="IPR002562">
    <property type="entry name" value="3'-5'_exonuclease_dom"/>
</dbReference>
<name>A0A6J2XGU0_SITOR</name>
<dbReference type="PANTHER" id="PTHR46628:SF1">
    <property type="entry name" value="PIRNA BIOGENESIS PROTEIN EXD1"/>
    <property type="match status" value="1"/>
</dbReference>
<dbReference type="OrthoDB" id="26838at2759"/>
<evidence type="ECO:0000313" key="3">
    <source>
        <dbReference type="RefSeq" id="XP_030750346.1"/>
    </source>
</evidence>
<dbReference type="Pfam" id="PF01612">
    <property type="entry name" value="DNA_pol_A_exo1"/>
    <property type="match status" value="1"/>
</dbReference>
<dbReference type="SMART" id="SM00474">
    <property type="entry name" value="35EXOc"/>
    <property type="match status" value="1"/>
</dbReference>